<dbReference type="InterPro" id="IPR056924">
    <property type="entry name" value="SH3_Tf2-1"/>
</dbReference>
<evidence type="ECO:0000256" key="11">
    <source>
        <dbReference type="ARBA" id="ARBA00022908"/>
    </source>
</evidence>
<dbReference type="EMBL" id="VEPZ02000242">
    <property type="protein sequence ID" value="KAE8728969.1"/>
    <property type="molecule type" value="Genomic_DNA"/>
</dbReference>
<gene>
    <name evidence="18" type="ORF">F3Y22_tig00004035pilonHSYRG00004</name>
</gene>
<dbReference type="GO" id="GO:0003887">
    <property type="term" value="F:DNA-directed DNA polymerase activity"/>
    <property type="evidence" value="ECO:0007669"/>
    <property type="project" value="UniProtKB-KW"/>
</dbReference>
<dbReference type="Gene3D" id="3.10.10.10">
    <property type="entry name" value="HIV Type 1 Reverse Transcriptase, subunit A, domain 1"/>
    <property type="match status" value="1"/>
</dbReference>
<dbReference type="GO" id="GO:0003677">
    <property type="term" value="F:DNA binding"/>
    <property type="evidence" value="ECO:0007669"/>
    <property type="project" value="UniProtKB-KW"/>
</dbReference>
<protein>
    <recommendedName>
        <fullName evidence="17">Integrase catalytic domain-containing protein</fullName>
    </recommendedName>
</protein>
<keyword evidence="12" id="KW-0695">RNA-directed DNA polymerase</keyword>
<dbReference type="InterPro" id="IPR001969">
    <property type="entry name" value="Aspartic_peptidase_AS"/>
</dbReference>
<dbReference type="Gene3D" id="1.10.340.70">
    <property type="match status" value="1"/>
</dbReference>
<keyword evidence="1" id="KW-0645">Protease</keyword>
<dbReference type="GO" id="GO:0015074">
    <property type="term" value="P:DNA integration"/>
    <property type="evidence" value="ECO:0007669"/>
    <property type="project" value="UniProtKB-KW"/>
</dbReference>
<keyword evidence="7" id="KW-0255">Endonuclease</keyword>
<dbReference type="SUPFAM" id="SSF53098">
    <property type="entry name" value="Ribonuclease H-like"/>
    <property type="match status" value="1"/>
</dbReference>
<sequence>MVLVEPSRIILQLFGVPVDWMQGQTMVWTNEKHNSYLDFLEEPFVKQLHYSRSLHGCHPQVGMWKQCPFPQQSEEGHNSSHQFSILQDDCGQKMNYKSNDLLLESTVESGSVVESPRARLNLIQIFFFKLGKTKKTHKMGQTEQTKDTMDDPDSSLNVEVPVWWVNQKLEWEQRLESLEKTTNETNGYLQQLLSLMQKAGDESGQSSPATNLNNMTKAQPQVIGKTPLQVTVIDDREKYSFQPMKPGILASKPIFPGDNSKVPSTVHKLKLGGNPPALGELSVLKCSELMEQNHTANNMDMFTPRPKIELPFFMAVTQGVGGLKDELKHKVKVLEPKTVIEAGRKAKIYELSMEVENRKGRPVFKSNFVLPPTRIQGISPTMNPRLLQPQTTAKRQLVDYRRANGLCFKYGDKYGPGHQCKQKQLNMMVEDEGHDSDVPPLNQDNHIQQQLLQESEHDDGALEISINALNGTAGHSTIRIQGTVNTKLLNILVDSGSTHSFITPRWAKEGMEVVQTNPLVITVASGERLHSTSRSNQFTWHMQGYGFVHDFRVLQMGGSDMVLGVDWMKKFSPITLDFNEMTLTFKKNGNLISLQGGHRILSVKMISGDKMQKLTSKQIEVIGEFYWFSAEVNSQEVPLIFQPLLEAYQQVFEEPKGLPPVRNHDHAIVLKADAPPINLRPYHFPYQQKSEKKDGSWRFCVDYRQLNQWTVKKKFPIPILIKKDDVHKTAFRTHHGHFEFKSFFRRPCASLGIASKEAFELLKDAMCRAPVLDLPDFSKSFCLETDASSRGIGAVLSQEGRPIAYLSKALGVRHADIKRSSNKVADALSRCFEEESEFNTLTATMITPAWVQEIKATYIDDDLAKTVITNLSIRTIGPQQWSYIQGVLRFQRKVYVGTGGTLRQELLRTFHDSPLGGHSGGQATYQRIKSYFYWPGLKSMILTHVQQCDICQRTKSEHISPPGLLQPLPIPTQAWTVITMDFIEGLPTSSKFNTILVVVDKFTKYSHFISLSHPYTDVEVARKFLDNIYRLHGQPQIAISDRDKIFTSLFWKEFLKQLGTSTLFSTAFHPETDGQTERVNQCLEQYLRSLCFLKPKEWARWLPQAKWWYNTNFYTAIGTTPFQALYGYEAPLLQQQTTTPVQTVHEIMQHITELNRILKENLLLAHNRMKQQADKHRTEREFHVGDDVYLKLQPYRQNSLALRKNLKLSARYFGPYKIIEKIGLVAYRLRLPPYSKIHPVFHVSLLKKKIGSNMLTSLDPPEVGDDGQLKIYPAIVLDKRSVKRQNRPVTQLLIQWSNLSPENATWEDYSALKSQFPDFDPWGQGSTAGEGNVMVGTEKSKIEKELEVSTMKLGLKEVEITELGIKEPIEGMCSQNDTGLSVEKMGLEQADPLN</sequence>
<dbReference type="GO" id="GO:0004190">
    <property type="term" value="F:aspartic-type endopeptidase activity"/>
    <property type="evidence" value="ECO:0007669"/>
    <property type="project" value="UniProtKB-KW"/>
</dbReference>
<dbReference type="PROSITE" id="PS00141">
    <property type="entry name" value="ASP_PROTEASE"/>
    <property type="match status" value="1"/>
</dbReference>
<evidence type="ECO:0000256" key="14">
    <source>
        <dbReference type="ARBA" id="ARBA00023125"/>
    </source>
</evidence>
<evidence type="ECO:0000256" key="6">
    <source>
        <dbReference type="ARBA" id="ARBA00022750"/>
    </source>
</evidence>
<proteinExistence type="predicted"/>
<dbReference type="GO" id="GO:0003723">
    <property type="term" value="F:RNA binding"/>
    <property type="evidence" value="ECO:0007669"/>
    <property type="project" value="UniProtKB-KW"/>
</dbReference>
<evidence type="ECO:0000313" key="18">
    <source>
        <dbReference type="EMBL" id="KAE8728969.1"/>
    </source>
</evidence>
<dbReference type="PROSITE" id="PS50994">
    <property type="entry name" value="INTEGRASE"/>
    <property type="match status" value="1"/>
</dbReference>
<name>A0A6A3CPB5_HIBSY</name>
<accession>A0A6A3CPB5</accession>
<dbReference type="Proteomes" id="UP000436088">
    <property type="component" value="Unassembled WGS sequence"/>
</dbReference>
<evidence type="ECO:0000256" key="7">
    <source>
        <dbReference type="ARBA" id="ARBA00022759"/>
    </source>
</evidence>
<dbReference type="InterPro" id="IPR001584">
    <property type="entry name" value="Integrase_cat-core"/>
</dbReference>
<organism evidence="18 19">
    <name type="scientific">Hibiscus syriacus</name>
    <name type="common">Rose of Sharon</name>
    <dbReference type="NCBI Taxonomy" id="106335"/>
    <lineage>
        <taxon>Eukaryota</taxon>
        <taxon>Viridiplantae</taxon>
        <taxon>Streptophyta</taxon>
        <taxon>Embryophyta</taxon>
        <taxon>Tracheophyta</taxon>
        <taxon>Spermatophyta</taxon>
        <taxon>Magnoliopsida</taxon>
        <taxon>eudicotyledons</taxon>
        <taxon>Gunneridae</taxon>
        <taxon>Pentapetalae</taxon>
        <taxon>rosids</taxon>
        <taxon>malvids</taxon>
        <taxon>Malvales</taxon>
        <taxon>Malvaceae</taxon>
        <taxon>Malvoideae</taxon>
        <taxon>Hibiscus</taxon>
    </lineage>
</organism>
<evidence type="ECO:0000256" key="2">
    <source>
        <dbReference type="ARBA" id="ARBA00022679"/>
    </source>
</evidence>
<evidence type="ECO:0000256" key="16">
    <source>
        <dbReference type="ARBA" id="ARBA00023268"/>
    </source>
</evidence>
<dbReference type="InterPro" id="IPR050951">
    <property type="entry name" value="Retrovirus_Pol_polyprotein"/>
</dbReference>
<evidence type="ECO:0000256" key="13">
    <source>
        <dbReference type="ARBA" id="ARBA00022932"/>
    </source>
</evidence>
<dbReference type="SUPFAM" id="SSF54160">
    <property type="entry name" value="Chromo domain-like"/>
    <property type="match status" value="1"/>
</dbReference>
<keyword evidence="4" id="KW-0540">Nuclease</keyword>
<dbReference type="InterPro" id="IPR021109">
    <property type="entry name" value="Peptidase_aspartic_dom_sf"/>
</dbReference>
<dbReference type="SUPFAM" id="SSF56672">
    <property type="entry name" value="DNA/RNA polymerases"/>
    <property type="match status" value="1"/>
</dbReference>
<keyword evidence="15" id="KW-0233">DNA recombination</keyword>
<keyword evidence="14" id="KW-0238">DNA-binding</keyword>
<keyword evidence="3" id="KW-0548">Nucleotidyltransferase</keyword>
<reference evidence="18" key="1">
    <citation type="submission" date="2019-09" db="EMBL/GenBank/DDBJ databases">
        <title>Draft genome information of white flower Hibiscus syriacus.</title>
        <authorList>
            <person name="Kim Y.-M."/>
        </authorList>
    </citation>
    <scope>NUCLEOTIDE SEQUENCE [LARGE SCALE GENOMIC DNA]</scope>
    <source>
        <strain evidence="18">YM2019G1</strain>
    </source>
</reference>
<keyword evidence="11" id="KW-0229">DNA integration</keyword>
<dbReference type="Pfam" id="PF08284">
    <property type="entry name" value="RVP_2"/>
    <property type="match status" value="1"/>
</dbReference>
<dbReference type="Gene3D" id="3.30.420.10">
    <property type="entry name" value="Ribonuclease H-like superfamily/Ribonuclease H"/>
    <property type="match status" value="1"/>
</dbReference>
<dbReference type="InterPro" id="IPR016197">
    <property type="entry name" value="Chromo-like_dom_sf"/>
</dbReference>
<dbReference type="Pfam" id="PF17919">
    <property type="entry name" value="RT_RNaseH_2"/>
    <property type="match status" value="1"/>
</dbReference>
<keyword evidence="10" id="KW-0694">RNA-binding</keyword>
<dbReference type="Pfam" id="PF24626">
    <property type="entry name" value="SH3_Tf2-1"/>
    <property type="match status" value="1"/>
</dbReference>
<dbReference type="GO" id="GO:0004519">
    <property type="term" value="F:endonuclease activity"/>
    <property type="evidence" value="ECO:0007669"/>
    <property type="project" value="UniProtKB-KW"/>
</dbReference>
<keyword evidence="19" id="KW-1185">Reference proteome</keyword>
<dbReference type="InterPro" id="IPR041577">
    <property type="entry name" value="RT_RNaseH_2"/>
</dbReference>
<dbReference type="GO" id="GO:0046872">
    <property type="term" value="F:metal ion binding"/>
    <property type="evidence" value="ECO:0007669"/>
    <property type="project" value="UniProtKB-KW"/>
</dbReference>
<dbReference type="PANTHER" id="PTHR37984:SF5">
    <property type="entry name" value="PROTEIN NYNRIN-LIKE"/>
    <property type="match status" value="1"/>
</dbReference>
<keyword evidence="2" id="KW-0808">Transferase</keyword>
<keyword evidence="16" id="KW-0511">Multifunctional enzyme</keyword>
<dbReference type="CDD" id="cd00303">
    <property type="entry name" value="retropepsin_like"/>
    <property type="match status" value="1"/>
</dbReference>
<dbReference type="Pfam" id="PF17921">
    <property type="entry name" value="Integrase_H2C2"/>
    <property type="match status" value="1"/>
</dbReference>
<dbReference type="InterPro" id="IPR036397">
    <property type="entry name" value="RNaseH_sf"/>
</dbReference>
<evidence type="ECO:0000256" key="1">
    <source>
        <dbReference type="ARBA" id="ARBA00022670"/>
    </source>
</evidence>
<feature type="domain" description="Integrase catalytic" evidence="17">
    <location>
        <begin position="965"/>
        <end position="1129"/>
    </location>
</feature>
<keyword evidence="9" id="KW-0460">Magnesium</keyword>
<dbReference type="SUPFAM" id="SSF50630">
    <property type="entry name" value="Acid proteases"/>
    <property type="match status" value="1"/>
</dbReference>
<keyword evidence="8" id="KW-0378">Hydrolase</keyword>
<keyword evidence="6" id="KW-0064">Aspartyl protease</keyword>
<evidence type="ECO:0000256" key="3">
    <source>
        <dbReference type="ARBA" id="ARBA00022695"/>
    </source>
</evidence>
<keyword evidence="5" id="KW-0479">Metal-binding</keyword>
<dbReference type="InterPro" id="IPR012337">
    <property type="entry name" value="RNaseH-like_sf"/>
</dbReference>
<evidence type="ECO:0000256" key="10">
    <source>
        <dbReference type="ARBA" id="ARBA00022884"/>
    </source>
</evidence>
<dbReference type="GO" id="GO:0006310">
    <property type="term" value="P:DNA recombination"/>
    <property type="evidence" value="ECO:0007669"/>
    <property type="project" value="UniProtKB-KW"/>
</dbReference>
<comment type="caution">
    <text evidence="18">The sequence shown here is derived from an EMBL/GenBank/DDBJ whole genome shotgun (WGS) entry which is preliminary data.</text>
</comment>
<dbReference type="PANTHER" id="PTHR37984">
    <property type="entry name" value="PROTEIN CBG26694"/>
    <property type="match status" value="1"/>
</dbReference>
<evidence type="ECO:0000313" key="19">
    <source>
        <dbReference type="Proteomes" id="UP000436088"/>
    </source>
</evidence>
<evidence type="ECO:0000259" key="17">
    <source>
        <dbReference type="PROSITE" id="PS50994"/>
    </source>
</evidence>
<evidence type="ECO:0000256" key="8">
    <source>
        <dbReference type="ARBA" id="ARBA00022801"/>
    </source>
</evidence>
<dbReference type="GO" id="GO:0003964">
    <property type="term" value="F:RNA-directed DNA polymerase activity"/>
    <property type="evidence" value="ECO:0007669"/>
    <property type="project" value="UniProtKB-KW"/>
</dbReference>
<evidence type="ECO:0000256" key="15">
    <source>
        <dbReference type="ARBA" id="ARBA00023172"/>
    </source>
</evidence>
<evidence type="ECO:0000256" key="5">
    <source>
        <dbReference type="ARBA" id="ARBA00022723"/>
    </source>
</evidence>
<dbReference type="GO" id="GO:0006508">
    <property type="term" value="P:proteolysis"/>
    <property type="evidence" value="ECO:0007669"/>
    <property type="project" value="UniProtKB-KW"/>
</dbReference>
<evidence type="ECO:0000256" key="9">
    <source>
        <dbReference type="ARBA" id="ARBA00022842"/>
    </source>
</evidence>
<dbReference type="InterPro" id="IPR043502">
    <property type="entry name" value="DNA/RNA_pol_sf"/>
</dbReference>
<evidence type="ECO:0000256" key="4">
    <source>
        <dbReference type="ARBA" id="ARBA00022722"/>
    </source>
</evidence>
<evidence type="ECO:0000256" key="12">
    <source>
        <dbReference type="ARBA" id="ARBA00022918"/>
    </source>
</evidence>
<keyword evidence="13" id="KW-0239">DNA-directed DNA polymerase</keyword>
<dbReference type="InterPro" id="IPR041588">
    <property type="entry name" value="Integrase_H2C2"/>
</dbReference>
<dbReference type="Gene3D" id="2.40.70.10">
    <property type="entry name" value="Acid Proteases"/>
    <property type="match status" value="1"/>
</dbReference>